<organism evidence="1 2">
    <name type="scientific">Jilunia laotingensis</name>
    <dbReference type="NCBI Taxonomy" id="2763675"/>
    <lineage>
        <taxon>Bacteria</taxon>
        <taxon>Pseudomonadati</taxon>
        <taxon>Bacteroidota</taxon>
        <taxon>Bacteroidia</taxon>
        <taxon>Bacteroidales</taxon>
        <taxon>Bacteroidaceae</taxon>
        <taxon>Jilunia</taxon>
    </lineage>
</organism>
<comment type="caution">
    <text evidence="1">The sequence shown here is derived from an EMBL/GenBank/DDBJ whole genome shotgun (WGS) entry which is preliminary data.</text>
</comment>
<sequence>MKVKYLWIVFFVSLTFFSCDDNTGTLGLDMFPGSDQNINGKLATFEVTTKSELAENTFAKTSIGYLGKFTDQDFGYYEAGFLTQFHCNEGFHFPVVCDPKNEADRNNPKAIMVKDGIYRTELILGYSTYFGDSLTASRLSVYRLNKSLDKETAYYTDIDPGEFYSKNDPVALLGRKAYTAVDLSVSDSIRKSSGYYPSVTVTLPNSLGEEILKASRQADKENVDFANKFSELLKGVYVKNDYGDGTILYINRIQLNVVYEIFVRDTLGVIIPKKYDSKVDSTAYGYRSFTATKEIIQANSFKNDESKLQEKLNDKTCTYLKTPAGIYTQATLPLINKDPKGKKGVLDSLGNDTLNTVKLSFTNYNQSNNNSKYNMTAPTYLLLLREKDRDKFFEENKINDDVTSYIAVHNKVNTNQYVFPNITRLINTCKAEREAAVLALQTDGRIDDILGVDGKPVTTIEAWEEVTKWDKIAVIPVTITTTTSNQTEVIISVLNDLQPGYAKLKGGEQGGKLALDIIYTSF</sequence>
<dbReference type="InterPro" id="IPR025366">
    <property type="entry name" value="DUF4270"/>
</dbReference>
<keyword evidence="2" id="KW-1185">Reference proteome</keyword>
<gene>
    <name evidence="1" type="ORF">H8744_01440</name>
</gene>
<protein>
    <submittedName>
        <fullName evidence="1">DUF4270 domain-containing protein</fullName>
    </submittedName>
</protein>
<dbReference type="Proteomes" id="UP000651085">
    <property type="component" value="Unassembled WGS sequence"/>
</dbReference>
<accession>A0A926F4U9</accession>
<dbReference type="RefSeq" id="WP_262433141.1">
    <property type="nucleotide sequence ID" value="NZ_JACRTF010000001.1"/>
</dbReference>
<reference evidence="1" key="1">
    <citation type="submission" date="2020-08" db="EMBL/GenBank/DDBJ databases">
        <title>Genome public.</title>
        <authorList>
            <person name="Liu C."/>
            <person name="Sun Q."/>
        </authorList>
    </citation>
    <scope>NUCLEOTIDE SEQUENCE</scope>
    <source>
        <strain evidence="1">N12</strain>
    </source>
</reference>
<evidence type="ECO:0000313" key="2">
    <source>
        <dbReference type="Proteomes" id="UP000651085"/>
    </source>
</evidence>
<dbReference type="PROSITE" id="PS51257">
    <property type="entry name" value="PROKAR_LIPOPROTEIN"/>
    <property type="match status" value="1"/>
</dbReference>
<dbReference type="Pfam" id="PF14092">
    <property type="entry name" value="DUF4270"/>
    <property type="match status" value="1"/>
</dbReference>
<name>A0A926F4U9_9BACT</name>
<proteinExistence type="predicted"/>
<dbReference type="AlphaFoldDB" id="A0A926F4U9"/>
<evidence type="ECO:0000313" key="1">
    <source>
        <dbReference type="EMBL" id="MBC8591924.1"/>
    </source>
</evidence>
<dbReference type="EMBL" id="JACRTF010000001">
    <property type="protein sequence ID" value="MBC8591924.1"/>
    <property type="molecule type" value="Genomic_DNA"/>
</dbReference>